<name>A0A0F6Z6N1_9CORY</name>
<protein>
    <recommendedName>
        <fullName evidence="3">DUF7847 domain-containing protein</fullName>
    </recommendedName>
</protein>
<dbReference type="PATRIC" id="fig|92706.3.peg.2653"/>
<dbReference type="Pfam" id="PF25231">
    <property type="entry name" value="DUF7847"/>
    <property type="match status" value="1"/>
</dbReference>
<dbReference type="HOGENOM" id="CLU_949015_0_0_11"/>
<feature type="transmembrane region" description="Helical" evidence="2">
    <location>
        <begin position="93"/>
        <end position="114"/>
    </location>
</feature>
<feature type="transmembrane region" description="Helical" evidence="2">
    <location>
        <begin position="254"/>
        <end position="284"/>
    </location>
</feature>
<feature type="domain" description="DUF7847" evidence="3">
    <location>
        <begin position="194"/>
        <end position="274"/>
    </location>
</feature>
<evidence type="ECO:0000256" key="2">
    <source>
        <dbReference type="SAM" id="Phobius"/>
    </source>
</evidence>
<evidence type="ECO:0000313" key="5">
    <source>
        <dbReference type="Proteomes" id="UP000034037"/>
    </source>
</evidence>
<feature type="transmembrane region" description="Helical" evidence="2">
    <location>
        <begin position="188"/>
        <end position="220"/>
    </location>
</feature>
<accession>A0A0F6Z6N1</accession>
<gene>
    <name evidence="4" type="ORF">YH66_12655</name>
</gene>
<evidence type="ECO:0000256" key="1">
    <source>
        <dbReference type="SAM" id="MobiDB-lite"/>
    </source>
</evidence>
<dbReference type="InterPro" id="IPR057169">
    <property type="entry name" value="DUF7847"/>
</dbReference>
<proteinExistence type="predicted"/>
<feature type="region of interest" description="Disordered" evidence="1">
    <location>
        <begin position="1"/>
        <end position="44"/>
    </location>
</feature>
<dbReference type="RefSeq" id="WP_003860293.1">
    <property type="nucleotide sequence ID" value="NZ_CP011309.1"/>
</dbReference>
<evidence type="ECO:0000313" key="4">
    <source>
        <dbReference type="EMBL" id="AKF28321.1"/>
    </source>
</evidence>
<feature type="compositionally biased region" description="Polar residues" evidence="1">
    <location>
        <begin position="13"/>
        <end position="26"/>
    </location>
</feature>
<organism evidence="4 5">
    <name type="scientific">[Brevibacterium] flavum</name>
    <dbReference type="NCBI Taxonomy" id="92706"/>
    <lineage>
        <taxon>Bacteria</taxon>
        <taxon>Bacillati</taxon>
        <taxon>Actinomycetota</taxon>
        <taxon>Actinomycetes</taxon>
        <taxon>Mycobacteriales</taxon>
        <taxon>Corynebacteriaceae</taxon>
        <taxon>Corynebacterium</taxon>
    </lineage>
</organism>
<sequence>MTSPYGSQYPGDDNNNWNSQFGNPSGEQPYGQPYGAPYGQPYGQPFDQGFNAYSSPIPPEVPQPSMQEAQWRSFDLGTVFGQAWKGFTATWQAWVLSALIYFAVLLVLMFAWILPMVSVLAATSSGSDSAAIAAAGGTSFFGFMLMIVLAFISFVYSLNCYRNAARVVRGEQITIQSFFKMKGLGKALGIYILINIVIFIGMILLLIPGIIAAVVLVFAVPVAFQLRDASIGDAFSASWKAVSKNVGQVILLELAIFALSFLGSAVIIGMLVTTPLTFLLYAYAFQTASGGPIMQRQ</sequence>
<feature type="transmembrane region" description="Helical" evidence="2">
    <location>
        <begin position="134"/>
        <end position="156"/>
    </location>
</feature>
<keyword evidence="2" id="KW-0472">Membrane</keyword>
<reference evidence="4 5" key="1">
    <citation type="submission" date="2015-04" db="EMBL/GenBank/DDBJ databases">
        <title>Complete Genome Sequence of Brevibacterium flavum ATCC 15168.</title>
        <authorList>
            <person name="Ahn J."/>
            <person name="Park G."/>
            <person name="Jeon W."/>
            <person name="Jang Y."/>
            <person name="Jang M."/>
            <person name="Lee H."/>
            <person name="Lee H."/>
        </authorList>
    </citation>
    <scope>NUCLEOTIDE SEQUENCE [LARGE SCALE GENOMIC DNA]</scope>
    <source>
        <strain evidence="4 5">ATCC 15168</strain>
    </source>
</reference>
<evidence type="ECO:0000259" key="3">
    <source>
        <dbReference type="Pfam" id="PF25231"/>
    </source>
</evidence>
<keyword evidence="2" id="KW-1133">Transmembrane helix</keyword>
<keyword evidence="5" id="KW-1185">Reference proteome</keyword>
<keyword evidence="2" id="KW-0812">Transmembrane</keyword>
<dbReference type="Proteomes" id="UP000034037">
    <property type="component" value="Chromosome"/>
</dbReference>
<dbReference type="EMBL" id="CP011309">
    <property type="protein sequence ID" value="AKF28321.1"/>
    <property type="molecule type" value="Genomic_DNA"/>
</dbReference>
<dbReference type="AlphaFoldDB" id="A0A0F6Z6N1"/>